<keyword evidence="2" id="KW-0808">Transferase</keyword>
<dbReference type="GO" id="GO:0032918">
    <property type="term" value="P:spermidine acetylation"/>
    <property type="evidence" value="ECO:0007669"/>
    <property type="project" value="TreeGrafter"/>
</dbReference>
<dbReference type="PANTHER" id="PTHR10545">
    <property type="entry name" value="DIAMINE N-ACETYLTRANSFERASE"/>
    <property type="match status" value="1"/>
</dbReference>
<dbReference type="InterPro" id="IPR000182">
    <property type="entry name" value="GNAT_dom"/>
</dbReference>
<organism evidence="5 6">
    <name type="scientific">Salvator merianae</name>
    <name type="common">Argentine black and white tegu</name>
    <name type="synonym">Tupinambis merianae</name>
    <dbReference type="NCBI Taxonomy" id="96440"/>
    <lineage>
        <taxon>Eukaryota</taxon>
        <taxon>Metazoa</taxon>
        <taxon>Chordata</taxon>
        <taxon>Craniata</taxon>
        <taxon>Vertebrata</taxon>
        <taxon>Euteleostomi</taxon>
        <taxon>Lepidosauria</taxon>
        <taxon>Squamata</taxon>
        <taxon>Bifurcata</taxon>
        <taxon>Unidentata</taxon>
        <taxon>Episquamata</taxon>
        <taxon>Laterata</taxon>
        <taxon>Teiioidea</taxon>
        <taxon>Teiidae</taxon>
        <taxon>Salvator</taxon>
    </lineage>
</organism>
<reference evidence="5" key="1">
    <citation type="submission" date="2025-08" db="UniProtKB">
        <authorList>
            <consortium name="Ensembl"/>
        </authorList>
    </citation>
    <scope>IDENTIFICATION</scope>
</reference>
<dbReference type="GO" id="GO:0019809">
    <property type="term" value="F:spermidine binding"/>
    <property type="evidence" value="ECO:0007669"/>
    <property type="project" value="TreeGrafter"/>
</dbReference>
<dbReference type="SUPFAM" id="SSF55729">
    <property type="entry name" value="Acyl-CoA N-acyltransferases (Nat)"/>
    <property type="match status" value="1"/>
</dbReference>
<keyword evidence="6" id="KW-1185">Reference proteome</keyword>
<dbReference type="FunFam" id="3.40.630.30:FF:000064">
    <property type="entry name" value="GNAT family acetyltransferase"/>
    <property type="match status" value="1"/>
</dbReference>
<evidence type="ECO:0000313" key="5">
    <source>
        <dbReference type="Ensembl" id="ENSSMRP00000010725.1"/>
    </source>
</evidence>
<feature type="domain" description="N-acetyltransferase" evidence="4">
    <location>
        <begin position="10"/>
        <end position="176"/>
    </location>
</feature>
<dbReference type="PANTHER" id="PTHR10545:SF63">
    <property type="entry name" value="SPERMIDINE_SPERMINE N(1)-ACETYLTRANSFERASE-LIKE PROTEIN 1"/>
    <property type="match status" value="1"/>
</dbReference>
<sequence length="181" mass="20821">MSGSCPLNRFRVRPAEPRDCSAILRLIKVRGRGKGKVSECQSNTYLLRDGFGSRPFFYCLVAEASKQDVMGGTDVVGFAMYYFTYDPWIGKLLYLEDFYVMDEYRGKHISISSQLIANCLCLFLQIAIDSNCSCMHFLVVVWNKPSIEYYMRRGASDLSTEEGWHLFRFDKEHLIRMASGE</sequence>
<reference evidence="5" key="2">
    <citation type="submission" date="2025-09" db="UniProtKB">
        <authorList>
            <consortium name="Ensembl"/>
        </authorList>
    </citation>
    <scope>IDENTIFICATION</scope>
</reference>
<dbReference type="CDD" id="cd04301">
    <property type="entry name" value="NAT_SF"/>
    <property type="match status" value="1"/>
</dbReference>
<proteinExistence type="inferred from homology"/>
<dbReference type="PROSITE" id="PS51186">
    <property type="entry name" value="GNAT"/>
    <property type="match status" value="1"/>
</dbReference>
<comment type="similarity">
    <text evidence="1">Belongs to the acetyltransferase family.</text>
</comment>
<evidence type="ECO:0000256" key="1">
    <source>
        <dbReference type="ARBA" id="ARBA00008694"/>
    </source>
</evidence>
<evidence type="ECO:0000256" key="2">
    <source>
        <dbReference type="ARBA" id="ARBA00022679"/>
    </source>
</evidence>
<dbReference type="OMA" id="PRDCSHI"/>
<evidence type="ECO:0000259" key="4">
    <source>
        <dbReference type="PROSITE" id="PS51186"/>
    </source>
</evidence>
<dbReference type="Ensembl" id="ENSSMRT00000012497.1">
    <property type="protein sequence ID" value="ENSSMRP00000010725.1"/>
    <property type="gene ID" value="ENSSMRG00000008481.1"/>
</dbReference>
<dbReference type="GO" id="GO:0004145">
    <property type="term" value="F:diamine N-acetyltransferase activity"/>
    <property type="evidence" value="ECO:0007669"/>
    <property type="project" value="TreeGrafter"/>
</dbReference>
<evidence type="ECO:0000256" key="3">
    <source>
        <dbReference type="ARBA" id="ARBA00023315"/>
    </source>
</evidence>
<dbReference type="AlphaFoldDB" id="A0A8D0BNR2"/>
<dbReference type="InterPro" id="IPR016181">
    <property type="entry name" value="Acyl_CoA_acyltransferase"/>
</dbReference>
<dbReference type="GeneTree" id="ENSGT00950000183121"/>
<dbReference type="Pfam" id="PF00583">
    <property type="entry name" value="Acetyltransf_1"/>
    <property type="match status" value="1"/>
</dbReference>
<keyword evidence="3" id="KW-0012">Acyltransferase</keyword>
<evidence type="ECO:0000313" key="6">
    <source>
        <dbReference type="Proteomes" id="UP000694421"/>
    </source>
</evidence>
<protein>
    <recommendedName>
        <fullName evidence="4">N-acetyltransferase domain-containing protein</fullName>
    </recommendedName>
</protein>
<dbReference type="InterPro" id="IPR051016">
    <property type="entry name" value="Diverse_Substrate_AcTransf"/>
</dbReference>
<name>A0A8D0BNR2_SALMN</name>
<dbReference type="Gene3D" id="3.40.630.30">
    <property type="match status" value="1"/>
</dbReference>
<dbReference type="Proteomes" id="UP000694421">
    <property type="component" value="Unplaced"/>
</dbReference>
<accession>A0A8D0BNR2</accession>